<keyword evidence="5" id="KW-0813">Transport</keyword>
<comment type="subunit">
    <text evidence="18">Component of the ubiquinol-cytochrome c oxidoreductase (cytochrome b-c1 complex, complex III, CIII), a multisubunit enzyme composed of 11 subunits. The complex is composed of 3 respiratory subunits cytochrome b, cytochrome c1 and Rieske protein UQCRFS1, 2 core protein subunits UQCRC1/QCR1 and UQCRC2/QCR2, and 6 low-molecular weight protein subunits UQCRH/QCR6, UQCRB/QCR7, UQCRQ/QCR8, UQCR10/QCR9, UQCR11/QCR10 and subunit 9, the cleavage product of Rieske protein UQCRFS1. The complex exists as an obligatory dimer and forms supercomplexes (SCs) in the inner mitochondrial membrane with NADH-ubiquinone oxidoreductase (complex I, CI) and cytochrome c oxidase (complex IV, CIV), resulting in different assemblies (supercomplex SCI(1)III(2)IV(1) and megacomplex MCI(2)III(2)IV(2)).</text>
</comment>
<comment type="subcellular location">
    <subcellularLocation>
        <location evidence="1">Mitochondrion inner membrane</location>
        <topology evidence="1">Peripheral membrane protein</topology>
        <orientation evidence="1">Matrix side</orientation>
    </subcellularLocation>
</comment>
<evidence type="ECO:0000256" key="5">
    <source>
        <dbReference type="ARBA" id="ARBA00022448"/>
    </source>
</evidence>
<evidence type="ECO:0000256" key="12">
    <source>
        <dbReference type="ARBA" id="ARBA00023136"/>
    </source>
</evidence>
<gene>
    <name evidence="21" type="ORF">UY3_03410</name>
</gene>
<dbReference type="InterPro" id="IPR036544">
    <property type="entry name" value="QCR7_sf"/>
</dbReference>
<comment type="similarity">
    <text evidence="3">Belongs to the UQCRB/QCR7 family.</text>
</comment>
<dbReference type="Pfam" id="PF02536">
    <property type="entry name" value="mTERF"/>
    <property type="match status" value="1"/>
</dbReference>
<evidence type="ECO:0000256" key="11">
    <source>
        <dbReference type="ARBA" id="ARBA00023128"/>
    </source>
</evidence>
<evidence type="ECO:0000256" key="1">
    <source>
        <dbReference type="ARBA" id="ARBA00004443"/>
    </source>
</evidence>
<evidence type="ECO:0000256" key="6">
    <source>
        <dbReference type="ARBA" id="ARBA00022660"/>
    </source>
</evidence>
<evidence type="ECO:0000256" key="3">
    <source>
        <dbReference type="ARBA" id="ARBA00008554"/>
    </source>
</evidence>
<sequence>MAFWARQISIWHLSVKTSSVANSVQQLRKTHRMWMQVHKLSILSFLCTDNHFLQRGLKTYRSVSLGNRLQSTNLSNGQIVSSESNLLSPVDHYQQQAEVIPSSDTKTLYEVWEDTPPSSALEEISEEEAVQIVAEPPLPLGSFTLQDYVDRSETLSKLVLLGVDLSKVEKRPNAGQLLLRLDFEKDIRKRLLFLKDVGVEDNQLGPFLTQNPYILAVDMEALETRVAYLKSKKFGKEAVARMVSRAPFLLSFSVERLDNRLGFFQKELGLSVQKTRDLVVRLPRLLTGSLEPIKENWQVCQVELGFRRNEIQHIVSKIPKILTANKKKLTETFDYLHNVMGIPHHILTNFPQVFNSKLLRVKERHMFLTFLGRAQYDPAQPSYISLDKLVSMPDEKPQVTLSNNKEDTVEKQEENVRQASGGSILPDSQKLFLTLTPPLHRTSWQQSMKPGKAPLRSLSVSASARLLEGFRKWYYNAAGFNQLGLMRDDTIYEDDDVKVALKRLPENLYNERLFRIKRALDLSMRQQILPEEQWVKYEEDKKYLEPYLKEVIRERLEREEWDRK</sequence>
<keyword evidence="10" id="KW-0805">Transcription regulation</keyword>
<keyword evidence="8" id="KW-0809">Transit peptide</keyword>
<dbReference type="InterPro" id="IPR038538">
    <property type="entry name" value="MTERF_sf"/>
</dbReference>
<keyword evidence="11" id="KW-0496">Mitochondrion</keyword>
<evidence type="ECO:0000256" key="15">
    <source>
        <dbReference type="ARBA" id="ARBA00031684"/>
    </source>
</evidence>
<evidence type="ECO:0000256" key="8">
    <source>
        <dbReference type="ARBA" id="ARBA00022946"/>
    </source>
</evidence>
<dbReference type="SMART" id="SM00733">
    <property type="entry name" value="Mterf"/>
    <property type="match status" value="6"/>
</dbReference>
<evidence type="ECO:0000256" key="20">
    <source>
        <dbReference type="ARBA" id="ARBA00081775"/>
    </source>
</evidence>
<comment type="similarity">
    <text evidence="2">Belongs to the mTERF family.</text>
</comment>
<dbReference type="Gene3D" id="1.10.1090.10">
    <property type="entry name" value="Cytochrome b-c1 complex subunit 7"/>
    <property type="match status" value="1"/>
</dbReference>
<dbReference type="GO" id="GO:0045275">
    <property type="term" value="C:respiratory chain complex III"/>
    <property type="evidence" value="ECO:0007669"/>
    <property type="project" value="InterPro"/>
</dbReference>
<evidence type="ECO:0000256" key="19">
    <source>
        <dbReference type="ARBA" id="ARBA00071275"/>
    </source>
</evidence>
<evidence type="ECO:0000313" key="22">
    <source>
        <dbReference type="Proteomes" id="UP000031443"/>
    </source>
</evidence>
<reference evidence="22" key="1">
    <citation type="journal article" date="2013" name="Nat. Genet.">
        <title>The draft genomes of soft-shell turtle and green sea turtle yield insights into the development and evolution of the turtle-specific body plan.</title>
        <authorList>
            <person name="Wang Z."/>
            <person name="Pascual-Anaya J."/>
            <person name="Zadissa A."/>
            <person name="Li W."/>
            <person name="Niimura Y."/>
            <person name="Huang Z."/>
            <person name="Li C."/>
            <person name="White S."/>
            <person name="Xiong Z."/>
            <person name="Fang D."/>
            <person name="Wang B."/>
            <person name="Ming Y."/>
            <person name="Chen Y."/>
            <person name="Zheng Y."/>
            <person name="Kuraku S."/>
            <person name="Pignatelli M."/>
            <person name="Herrero J."/>
            <person name="Beal K."/>
            <person name="Nozawa M."/>
            <person name="Li Q."/>
            <person name="Wang J."/>
            <person name="Zhang H."/>
            <person name="Yu L."/>
            <person name="Shigenobu S."/>
            <person name="Wang J."/>
            <person name="Liu J."/>
            <person name="Flicek P."/>
            <person name="Searle S."/>
            <person name="Wang J."/>
            <person name="Kuratani S."/>
            <person name="Yin Y."/>
            <person name="Aken B."/>
            <person name="Zhang G."/>
            <person name="Irie N."/>
        </authorList>
    </citation>
    <scope>NUCLEOTIDE SEQUENCE [LARGE SCALE GENOMIC DNA]</scope>
</reference>
<dbReference type="EMBL" id="KB516917">
    <property type="protein sequence ID" value="EMP39358.1"/>
    <property type="molecule type" value="Genomic_DNA"/>
</dbReference>
<dbReference type="Gene3D" id="1.25.70.10">
    <property type="entry name" value="Transcription termination factor 3, mitochondrial"/>
    <property type="match status" value="1"/>
</dbReference>
<evidence type="ECO:0000256" key="9">
    <source>
        <dbReference type="ARBA" id="ARBA00022982"/>
    </source>
</evidence>
<proteinExistence type="inferred from homology"/>
<keyword evidence="13" id="KW-0804">Transcription</keyword>
<dbReference type="PANTHER" id="PTHR12022">
    <property type="entry name" value="UBIQUINOL-CYTOCHROME C REDUCTASE COMPLEX 14 KD PROTEIN"/>
    <property type="match status" value="1"/>
</dbReference>
<evidence type="ECO:0000256" key="16">
    <source>
        <dbReference type="ARBA" id="ARBA00032927"/>
    </source>
</evidence>
<dbReference type="eggNOG" id="KOG1267">
    <property type="taxonomic scope" value="Eukaryota"/>
</dbReference>
<evidence type="ECO:0000256" key="14">
    <source>
        <dbReference type="ARBA" id="ARBA00031021"/>
    </source>
</evidence>
<dbReference type="InterPro" id="IPR003197">
    <property type="entry name" value="QCR7"/>
</dbReference>
<keyword evidence="7" id="KW-0999">Mitochondrion inner membrane</keyword>
<name>M7C4J6_CHEMY</name>
<dbReference type="Pfam" id="PF02271">
    <property type="entry name" value="UCR_14kD"/>
    <property type="match status" value="1"/>
</dbReference>
<dbReference type="FunFam" id="1.25.70.10:FF:000002">
    <property type="entry name" value="transcription termination factor 3, mitochondrial"/>
    <property type="match status" value="1"/>
</dbReference>
<evidence type="ECO:0000256" key="7">
    <source>
        <dbReference type="ARBA" id="ARBA00022792"/>
    </source>
</evidence>
<keyword evidence="9" id="KW-0249">Electron transport</keyword>
<evidence type="ECO:0000256" key="13">
    <source>
        <dbReference type="ARBA" id="ARBA00023163"/>
    </source>
</evidence>
<dbReference type="Proteomes" id="UP000031443">
    <property type="component" value="Unassembled WGS sequence"/>
</dbReference>
<organism evidence="21 22">
    <name type="scientific">Chelonia mydas</name>
    <name type="common">Green sea-turtle</name>
    <name type="synonym">Chelonia agassizi</name>
    <dbReference type="NCBI Taxonomy" id="8469"/>
    <lineage>
        <taxon>Eukaryota</taxon>
        <taxon>Metazoa</taxon>
        <taxon>Chordata</taxon>
        <taxon>Craniata</taxon>
        <taxon>Vertebrata</taxon>
        <taxon>Euteleostomi</taxon>
        <taxon>Archelosauria</taxon>
        <taxon>Testudinata</taxon>
        <taxon>Testudines</taxon>
        <taxon>Cryptodira</taxon>
        <taxon>Durocryptodira</taxon>
        <taxon>Americhelydia</taxon>
        <taxon>Chelonioidea</taxon>
        <taxon>Cheloniidae</taxon>
        <taxon>Chelonia</taxon>
    </lineage>
</organism>
<evidence type="ECO:0000256" key="17">
    <source>
        <dbReference type="ARBA" id="ARBA00038521"/>
    </source>
</evidence>
<protein>
    <recommendedName>
        <fullName evidence="4">Cytochrome b-c1 complex subunit 7</fullName>
    </recommendedName>
    <alternativeName>
        <fullName evidence="15">Complex III subunit 7</fullName>
    </alternativeName>
    <alternativeName>
        <fullName evidence="14">Complex III subunit VII</fullName>
    </alternativeName>
    <alternativeName>
        <fullName evidence="19">Transcription termination factor 3, mitochondrial</fullName>
    </alternativeName>
    <alternativeName>
        <fullName evidence="16">Ubiquinol-cytochrome c reductase complex 14 kDa protein</fullName>
    </alternativeName>
    <alternativeName>
        <fullName evidence="20">mTERF domain-containing protein 1, mitochondrial</fullName>
    </alternativeName>
</protein>
<evidence type="ECO:0000256" key="10">
    <source>
        <dbReference type="ARBA" id="ARBA00023015"/>
    </source>
</evidence>
<evidence type="ECO:0000256" key="18">
    <source>
        <dbReference type="ARBA" id="ARBA00046393"/>
    </source>
</evidence>
<evidence type="ECO:0000256" key="2">
    <source>
        <dbReference type="ARBA" id="ARBA00007692"/>
    </source>
</evidence>
<evidence type="ECO:0000256" key="4">
    <source>
        <dbReference type="ARBA" id="ARBA00016323"/>
    </source>
</evidence>
<dbReference type="SUPFAM" id="SSF81524">
    <property type="entry name" value="14 kDa protein of cytochrome bc1 complex (Ubiquinol-cytochrome c reductase)"/>
    <property type="match status" value="1"/>
</dbReference>
<dbReference type="GO" id="GO:0003676">
    <property type="term" value="F:nucleic acid binding"/>
    <property type="evidence" value="ECO:0007669"/>
    <property type="project" value="InterPro"/>
</dbReference>
<dbReference type="AlphaFoldDB" id="M7C4J6"/>
<keyword evidence="6" id="KW-0679">Respiratory chain</keyword>
<comment type="subunit">
    <text evidence="17">Component of the ubiquinol-cytochrome c oxidoreductase (cytochrome b-c1 complex, complex III, CIII), a multisubunit enzyme composed of 3 respiratory subunits cytochrome b, cytochrome c1 and Rieske protein, 2 core protein subunits, and additional low-molecular weight protein subunits. The complex exists as an obligatory dimer and forms supercomplexes (SCs) in the inner mitochondrial membrane with cytochrome c oxidase (complex IV, CIV).</text>
</comment>
<dbReference type="GO" id="GO:0006122">
    <property type="term" value="P:mitochondrial electron transport, ubiquinol to cytochrome c"/>
    <property type="evidence" value="ECO:0007669"/>
    <property type="project" value="InterPro"/>
</dbReference>
<keyword evidence="12" id="KW-0472">Membrane</keyword>
<dbReference type="PANTHER" id="PTHR12022:SF0">
    <property type="entry name" value="CYTOCHROME B-C1 COMPLEX SUBUNIT 7"/>
    <property type="match status" value="1"/>
</dbReference>
<dbReference type="GO" id="GO:0006355">
    <property type="term" value="P:regulation of DNA-templated transcription"/>
    <property type="evidence" value="ECO:0007669"/>
    <property type="project" value="UniProtKB-ARBA"/>
</dbReference>
<dbReference type="FunFam" id="1.10.1090.10:FF:000001">
    <property type="entry name" value="Cytochrome b-c1 complex subunit 7"/>
    <property type="match status" value="1"/>
</dbReference>
<dbReference type="GO" id="GO:0005743">
    <property type="term" value="C:mitochondrial inner membrane"/>
    <property type="evidence" value="ECO:0007669"/>
    <property type="project" value="UniProtKB-SubCell"/>
</dbReference>
<dbReference type="STRING" id="8469.M7C4J6"/>
<dbReference type="InterPro" id="IPR003690">
    <property type="entry name" value="MTERF"/>
</dbReference>
<evidence type="ECO:0000313" key="21">
    <source>
        <dbReference type="EMBL" id="EMP39358.1"/>
    </source>
</evidence>
<accession>M7C4J6</accession>
<keyword evidence="22" id="KW-1185">Reference proteome</keyword>